<feature type="non-terminal residue" evidence="2">
    <location>
        <position position="1"/>
    </location>
</feature>
<gene>
    <name evidence="2" type="ORF">g.5542</name>
</gene>
<feature type="compositionally biased region" description="Polar residues" evidence="1">
    <location>
        <begin position="28"/>
        <end position="37"/>
    </location>
</feature>
<evidence type="ECO:0000313" key="2">
    <source>
        <dbReference type="EMBL" id="JAS37033.1"/>
    </source>
</evidence>
<dbReference type="EMBL" id="GEDC01000265">
    <property type="protein sequence ID" value="JAS37033.1"/>
    <property type="molecule type" value="Transcribed_RNA"/>
</dbReference>
<feature type="region of interest" description="Disordered" evidence="1">
    <location>
        <begin position="1"/>
        <end position="135"/>
    </location>
</feature>
<feature type="compositionally biased region" description="Basic and acidic residues" evidence="1">
    <location>
        <begin position="120"/>
        <end position="135"/>
    </location>
</feature>
<feature type="compositionally biased region" description="Basic and acidic residues" evidence="1">
    <location>
        <begin position="73"/>
        <end position="97"/>
    </location>
</feature>
<dbReference type="AlphaFoldDB" id="A0A1B6EGH1"/>
<protein>
    <submittedName>
        <fullName evidence="2">Uncharacterized protein</fullName>
    </submittedName>
</protein>
<organism evidence="2">
    <name type="scientific">Clastoptera arizonana</name>
    <name type="common">Arizona spittle bug</name>
    <dbReference type="NCBI Taxonomy" id="38151"/>
    <lineage>
        <taxon>Eukaryota</taxon>
        <taxon>Metazoa</taxon>
        <taxon>Ecdysozoa</taxon>
        <taxon>Arthropoda</taxon>
        <taxon>Hexapoda</taxon>
        <taxon>Insecta</taxon>
        <taxon>Pterygota</taxon>
        <taxon>Neoptera</taxon>
        <taxon>Paraneoptera</taxon>
        <taxon>Hemiptera</taxon>
        <taxon>Auchenorrhyncha</taxon>
        <taxon>Cercopoidea</taxon>
        <taxon>Clastopteridae</taxon>
        <taxon>Clastoptera</taxon>
    </lineage>
</organism>
<evidence type="ECO:0000256" key="1">
    <source>
        <dbReference type="SAM" id="MobiDB-lite"/>
    </source>
</evidence>
<sequence length="135" mass="15433">IQTGHEMHTHQAPADMQSTVEEREVPLTPSSSTQSRPWVSPEIIKPLPKRKGEQKRQTKKQKSEILTSSPFKVKLEEIENSKKEMEEKRSEKKETKPKVAKKLYTSERVVKPNVHTGLKKKMDEAGSSKEKVTCP</sequence>
<feature type="non-terminal residue" evidence="2">
    <location>
        <position position="135"/>
    </location>
</feature>
<name>A0A1B6EGH1_9HEMI</name>
<accession>A0A1B6EGH1</accession>
<proteinExistence type="predicted"/>
<reference evidence="2" key="1">
    <citation type="submission" date="2015-12" db="EMBL/GenBank/DDBJ databases">
        <title>De novo transcriptome assembly of four potential Pierce s Disease insect vectors from Arizona vineyards.</title>
        <authorList>
            <person name="Tassone E.E."/>
        </authorList>
    </citation>
    <scope>NUCLEOTIDE SEQUENCE</scope>
</reference>